<organism evidence="1 2">
    <name type="scientific">Phascolarctobacterium succinatutens</name>
    <dbReference type="NCBI Taxonomy" id="626940"/>
    <lineage>
        <taxon>Bacteria</taxon>
        <taxon>Bacillati</taxon>
        <taxon>Bacillota</taxon>
        <taxon>Negativicutes</taxon>
        <taxon>Acidaminococcales</taxon>
        <taxon>Acidaminococcaceae</taxon>
        <taxon>Phascolarctobacterium</taxon>
    </lineage>
</organism>
<sequence>MKKQDYKLEIYKLLDLELDDSSLDTKIQFVKKVLIDYQKDHEDQYDVSNKGKPWTDEQLKIILSDAPTKENCAKYAVLFKRGYGSIEQIYRWAATPINSLEGKGRSNDSFVLQIKKVARQIGLRG</sequence>
<dbReference type="EMBL" id="MNTG01000040">
    <property type="protein sequence ID" value="OLA36765.1"/>
    <property type="molecule type" value="Genomic_DNA"/>
</dbReference>
<evidence type="ECO:0000313" key="1">
    <source>
        <dbReference type="EMBL" id="OLA36765.1"/>
    </source>
</evidence>
<reference evidence="1 2" key="1">
    <citation type="journal article" date="2016" name="Nat. Biotechnol.">
        <title>Measurement of bacterial replication rates in microbial communities.</title>
        <authorList>
            <person name="Brown C.T."/>
            <person name="Olm M.R."/>
            <person name="Thomas B.C."/>
            <person name="Banfield J.F."/>
        </authorList>
    </citation>
    <scope>NUCLEOTIDE SEQUENCE [LARGE SCALE GENOMIC DNA]</scope>
    <source>
        <strain evidence="1">46_33</strain>
    </source>
</reference>
<protein>
    <submittedName>
        <fullName evidence="1">Uncharacterized protein</fullName>
    </submittedName>
</protein>
<dbReference type="RefSeq" id="WP_293692811.1">
    <property type="nucleotide sequence ID" value="NZ_CAUBWA010000006.1"/>
</dbReference>
<dbReference type="Proteomes" id="UP000186777">
    <property type="component" value="Unassembled WGS sequence"/>
</dbReference>
<name>A0A1Q6R321_9FIRM</name>
<evidence type="ECO:0000313" key="2">
    <source>
        <dbReference type="Proteomes" id="UP000186777"/>
    </source>
</evidence>
<accession>A0A1Q6R321</accession>
<comment type="caution">
    <text evidence="1">The sequence shown here is derived from an EMBL/GenBank/DDBJ whole genome shotgun (WGS) entry which is preliminary data.</text>
</comment>
<dbReference type="AlphaFoldDB" id="A0A1Q6R321"/>
<proteinExistence type="predicted"/>
<gene>
    <name evidence="1" type="ORF">BHW43_08615</name>
</gene>